<dbReference type="SUPFAM" id="SSF53850">
    <property type="entry name" value="Periplasmic binding protein-like II"/>
    <property type="match status" value="1"/>
</dbReference>
<dbReference type="Proteomes" id="UP001527882">
    <property type="component" value="Unassembled WGS sequence"/>
</dbReference>
<comment type="caution">
    <text evidence="2">The sequence shown here is derived from an EMBL/GenBank/DDBJ whole genome shotgun (WGS) entry which is preliminary data.</text>
</comment>
<keyword evidence="1" id="KW-0732">Signal</keyword>
<protein>
    <submittedName>
        <fullName evidence="2">Extracellular solute-binding protein</fullName>
    </submittedName>
</protein>
<dbReference type="PROSITE" id="PS51257">
    <property type="entry name" value="PROKAR_LIPOPROTEIN"/>
    <property type="match status" value="1"/>
</dbReference>
<dbReference type="Gene3D" id="3.40.190.10">
    <property type="entry name" value="Periplasmic binding protein-like II"/>
    <property type="match status" value="2"/>
</dbReference>
<dbReference type="InterPro" id="IPR006059">
    <property type="entry name" value="SBP"/>
</dbReference>
<organism evidence="2 3">
    <name type="scientific">Paenibacillus gyeongsangnamensis</name>
    <dbReference type="NCBI Taxonomy" id="3388067"/>
    <lineage>
        <taxon>Bacteria</taxon>
        <taxon>Bacillati</taxon>
        <taxon>Bacillota</taxon>
        <taxon>Bacilli</taxon>
        <taxon>Bacillales</taxon>
        <taxon>Paenibacillaceae</taxon>
        <taxon>Paenibacillus</taxon>
    </lineage>
</organism>
<gene>
    <name evidence="2" type="ORF">O9H85_01170</name>
</gene>
<keyword evidence="3" id="KW-1185">Reference proteome</keyword>
<dbReference type="PANTHER" id="PTHR43649">
    <property type="entry name" value="ARABINOSE-BINDING PROTEIN-RELATED"/>
    <property type="match status" value="1"/>
</dbReference>
<accession>A0ABT4Q2L9</accession>
<dbReference type="InterPro" id="IPR050490">
    <property type="entry name" value="Bact_solute-bd_prot1"/>
</dbReference>
<dbReference type="Pfam" id="PF01547">
    <property type="entry name" value="SBP_bac_1"/>
    <property type="match status" value="1"/>
</dbReference>
<dbReference type="PANTHER" id="PTHR43649:SF12">
    <property type="entry name" value="DIACETYLCHITOBIOSE BINDING PROTEIN DASA"/>
    <property type="match status" value="1"/>
</dbReference>
<feature type="chain" id="PRO_5045760738" evidence="1">
    <location>
        <begin position="25"/>
        <end position="532"/>
    </location>
</feature>
<reference evidence="2 3" key="1">
    <citation type="submission" date="2022-12" db="EMBL/GenBank/DDBJ databases">
        <title>Draft genome sequence of Paenibacillus sp. dW9.</title>
        <authorList>
            <person name="Choi E.-W."/>
            <person name="Kim D.-U."/>
        </authorList>
    </citation>
    <scope>NUCLEOTIDE SEQUENCE [LARGE SCALE GENOMIC DNA]</scope>
    <source>
        <strain evidence="3">dW9</strain>
    </source>
</reference>
<dbReference type="EMBL" id="JAQAGZ010000001">
    <property type="protein sequence ID" value="MCZ8511067.1"/>
    <property type="molecule type" value="Genomic_DNA"/>
</dbReference>
<evidence type="ECO:0000313" key="3">
    <source>
        <dbReference type="Proteomes" id="UP001527882"/>
    </source>
</evidence>
<name>A0ABT4Q2L9_9BACL</name>
<evidence type="ECO:0000256" key="1">
    <source>
        <dbReference type="SAM" id="SignalP"/>
    </source>
</evidence>
<evidence type="ECO:0000313" key="2">
    <source>
        <dbReference type="EMBL" id="MCZ8511067.1"/>
    </source>
</evidence>
<feature type="signal peptide" evidence="1">
    <location>
        <begin position="1"/>
        <end position="24"/>
    </location>
</feature>
<proteinExistence type="predicted"/>
<sequence>MKKKTLKRGAASVLAAATAFGLLAGCSTKGEQAGAGAASGGDGASKAQLTLKVEVFDRGNSPAGMTVTKNLVTKWVQETFGNPNNIKLEYIPVPRAQEVDKLNVLMASGDAPDIVFTYDPNLVYKYVQQGGLMDLGKLIDAWGANLKSYLGKDTLDYGKFDGVQYAIPAKRVYLGKYSSMIRQDWLDKLGLPVPRTTQEVYNTLKAFKEKNAGGSGTIPLGLSLAPASIEPIIWPFIKKTSDEERYTLMQLLGSGDRPTLMPGHKEGVQFLNKLYNEGLISPDFALDKDKKKLQQDVMTGKVGMYAEDAGQSYGTAPDIIGVLQKNIQGAKVTPIDPYTNEEGKHSKPAYQPAGMYIMIPKTSKNGEAAMKYLNWMAQKDVLNRLTNGEEGKNYTLQDGIPILKDEDATKNLLYNAGDMRLVSNGLDLGDKDKNLKAMALAVPEAFRKDAAAAYQNGLADGIPPLRFEKPIQSEVKYGKVLQDKYDELIVKSTMAKPADFDKVYDAALKDYLSSGGEEIKKERTKAYKAMKK</sequence>